<dbReference type="InterPro" id="IPR028366">
    <property type="entry name" value="PhoU"/>
</dbReference>
<dbReference type="GO" id="GO:0045936">
    <property type="term" value="P:negative regulation of phosphate metabolic process"/>
    <property type="evidence" value="ECO:0007669"/>
    <property type="project" value="InterPro"/>
</dbReference>
<proteinExistence type="predicted"/>
<protein>
    <recommendedName>
        <fullName evidence="1">PhoU domain-containing protein</fullName>
    </recommendedName>
</protein>
<dbReference type="GO" id="GO:0030643">
    <property type="term" value="P:intracellular phosphate ion homeostasis"/>
    <property type="evidence" value="ECO:0007669"/>
    <property type="project" value="InterPro"/>
</dbReference>
<organism evidence="2">
    <name type="scientific">candidate division WOR-3 bacterium</name>
    <dbReference type="NCBI Taxonomy" id="2052148"/>
    <lineage>
        <taxon>Bacteria</taxon>
        <taxon>Bacteria division WOR-3</taxon>
    </lineage>
</organism>
<sequence length="218" mass="25184">MEVKMDGFSFFKESSLLSIAKKEVINMLEKSKEMYIYSVNAVFEKHEVPIDIYKYDQELNRMQIDIRKKVLEHLSISPAQDISFSLTLINLAVDIERVGDYSKNLLELAQKYPEKLTGIYVDELKDIHNTVLENFSKTINAYENDDKRLGKEVMETHAQLAVRCEKIIDKIIEDEKIGSRMGIILALLARYLKRVSAHLKNVASSVVNPFYMLGYKPE</sequence>
<dbReference type="PANTHER" id="PTHR42930">
    <property type="entry name" value="PHOSPHATE-SPECIFIC TRANSPORT SYSTEM ACCESSORY PROTEIN PHOU"/>
    <property type="match status" value="1"/>
</dbReference>
<accession>A0A7C4U6W3</accession>
<feature type="domain" description="PhoU" evidence="1">
    <location>
        <begin position="125"/>
        <end position="205"/>
    </location>
</feature>
<gene>
    <name evidence="2" type="ORF">ENV67_03525</name>
</gene>
<feature type="domain" description="PhoU" evidence="1">
    <location>
        <begin position="25"/>
        <end position="108"/>
    </location>
</feature>
<comment type="caution">
    <text evidence="2">The sequence shown here is derived from an EMBL/GenBank/DDBJ whole genome shotgun (WGS) entry which is preliminary data.</text>
</comment>
<reference evidence="2" key="1">
    <citation type="journal article" date="2020" name="mSystems">
        <title>Genome- and Community-Level Interaction Insights into Carbon Utilization and Element Cycling Functions of Hydrothermarchaeota in Hydrothermal Sediment.</title>
        <authorList>
            <person name="Zhou Z."/>
            <person name="Liu Y."/>
            <person name="Xu W."/>
            <person name="Pan J."/>
            <person name="Luo Z.H."/>
            <person name="Li M."/>
        </authorList>
    </citation>
    <scope>NUCLEOTIDE SEQUENCE [LARGE SCALE GENOMIC DNA]</scope>
    <source>
        <strain evidence="2">SpSt-780</strain>
    </source>
</reference>
<dbReference type="InterPro" id="IPR026022">
    <property type="entry name" value="PhoU_dom"/>
</dbReference>
<dbReference type="PANTHER" id="PTHR42930:SF3">
    <property type="entry name" value="PHOSPHATE-SPECIFIC TRANSPORT SYSTEM ACCESSORY PROTEIN PHOU"/>
    <property type="match status" value="1"/>
</dbReference>
<evidence type="ECO:0000313" key="2">
    <source>
        <dbReference type="EMBL" id="HGW91593.1"/>
    </source>
</evidence>
<name>A0A7C4U6W3_UNCW3</name>
<dbReference type="SUPFAM" id="SSF109755">
    <property type="entry name" value="PhoU-like"/>
    <property type="match status" value="1"/>
</dbReference>
<dbReference type="InterPro" id="IPR038078">
    <property type="entry name" value="PhoU-like_sf"/>
</dbReference>
<evidence type="ECO:0000259" key="1">
    <source>
        <dbReference type="Pfam" id="PF01895"/>
    </source>
</evidence>
<dbReference type="Gene3D" id="1.20.58.220">
    <property type="entry name" value="Phosphate transport system protein phou homolog 2, domain 2"/>
    <property type="match status" value="1"/>
</dbReference>
<dbReference type="EMBL" id="DTHG01000042">
    <property type="protein sequence ID" value="HGW91593.1"/>
    <property type="molecule type" value="Genomic_DNA"/>
</dbReference>
<dbReference type="Pfam" id="PF01895">
    <property type="entry name" value="PhoU"/>
    <property type="match status" value="2"/>
</dbReference>
<dbReference type="AlphaFoldDB" id="A0A7C4U6W3"/>